<keyword evidence="5" id="KW-0808">Transferase</keyword>
<evidence type="ECO:0000313" key="14">
    <source>
        <dbReference type="Proteomes" id="UP000195437"/>
    </source>
</evidence>
<organism evidence="13 14">
    <name type="scientific">Tumebacillus avium</name>
    <dbReference type="NCBI Taxonomy" id="1903704"/>
    <lineage>
        <taxon>Bacteria</taxon>
        <taxon>Bacillati</taxon>
        <taxon>Bacillota</taxon>
        <taxon>Bacilli</taxon>
        <taxon>Bacillales</taxon>
        <taxon>Alicyclobacillaceae</taxon>
        <taxon>Tumebacillus</taxon>
    </lineage>
</organism>
<comment type="cofactor">
    <cofactor evidence="2">
        <name>Zn(2+)</name>
        <dbReference type="ChEBI" id="CHEBI:29105"/>
    </cofactor>
</comment>
<proteinExistence type="inferred from homology"/>
<name>A0A1Y0IP46_9BACL</name>
<evidence type="ECO:0000256" key="12">
    <source>
        <dbReference type="RuleBase" id="RU361274"/>
    </source>
</evidence>
<dbReference type="Pfam" id="PF02578">
    <property type="entry name" value="Cu-oxidase_4"/>
    <property type="match status" value="1"/>
</dbReference>
<dbReference type="PANTHER" id="PTHR30616:SF2">
    <property type="entry name" value="PURINE NUCLEOSIDE PHOSPHORYLASE LACC1"/>
    <property type="match status" value="1"/>
</dbReference>
<dbReference type="GO" id="GO:0016787">
    <property type="term" value="F:hydrolase activity"/>
    <property type="evidence" value="ECO:0007669"/>
    <property type="project" value="UniProtKB-KW"/>
</dbReference>
<comment type="catalytic activity">
    <reaction evidence="9">
        <text>adenosine + H2O + H(+) = inosine + NH4(+)</text>
        <dbReference type="Rhea" id="RHEA:24408"/>
        <dbReference type="ChEBI" id="CHEBI:15377"/>
        <dbReference type="ChEBI" id="CHEBI:15378"/>
        <dbReference type="ChEBI" id="CHEBI:16335"/>
        <dbReference type="ChEBI" id="CHEBI:17596"/>
        <dbReference type="ChEBI" id="CHEBI:28938"/>
        <dbReference type="EC" id="3.5.4.4"/>
    </reaction>
    <physiologicalReaction direction="left-to-right" evidence="9">
        <dbReference type="Rhea" id="RHEA:24409"/>
    </physiologicalReaction>
</comment>
<keyword evidence="6" id="KW-0479">Metal-binding</keyword>
<keyword evidence="8" id="KW-0862">Zinc</keyword>
<comment type="function">
    <text evidence="3">Purine nucleoside enzyme that catalyzes the phosphorolysis of adenosine and inosine nucleosides, yielding D-ribose 1-phosphate and the respective free bases, adenine and hypoxanthine. Also catalyzes the phosphorolysis of S-methyl-5'-thioadenosine into adenine and S-methyl-5-thio-alpha-D-ribose 1-phosphate. Also has adenosine deaminase activity.</text>
</comment>
<dbReference type="NCBIfam" id="TIGR00726">
    <property type="entry name" value="peptidoglycan editing factor PgeF"/>
    <property type="match status" value="1"/>
</dbReference>
<comment type="similarity">
    <text evidence="4 12">Belongs to the purine nucleoside phosphorylase YfiH/LACC1 family.</text>
</comment>
<dbReference type="KEGG" id="tum:CBW65_15985"/>
<dbReference type="SUPFAM" id="SSF64438">
    <property type="entry name" value="CNF1/YfiH-like putative cysteine hydrolases"/>
    <property type="match status" value="1"/>
</dbReference>
<dbReference type="InterPro" id="IPR011324">
    <property type="entry name" value="Cytotoxic_necrot_fac-like_cat"/>
</dbReference>
<comment type="catalytic activity">
    <reaction evidence="11">
        <text>S-methyl-5'-thioadenosine + phosphate = 5-(methylsulfanyl)-alpha-D-ribose 1-phosphate + adenine</text>
        <dbReference type="Rhea" id="RHEA:11852"/>
        <dbReference type="ChEBI" id="CHEBI:16708"/>
        <dbReference type="ChEBI" id="CHEBI:17509"/>
        <dbReference type="ChEBI" id="CHEBI:43474"/>
        <dbReference type="ChEBI" id="CHEBI:58533"/>
        <dbReference type="EC" id="2.4.2.28"/>
    </reaction>
    <physiologicalReaction direction="left-to-right" evidence="11">
        <dbReference type="Rhea" id="RHEA:11853"/>
    </physiologicalReaction>
</comment>
<dbReference type="InterPro" id="IPR003730">
    <property type="entry name" value="Cu_polyphenol_OxRdtase"/>
</dbReference>
<comment type="catalytic activity">
    <reaction evidence="10">
        <text>adenosine + phosphate = alpha-D-ribose 1-phosphate + adenine</text>
        <dbReference type="Rhea" id="RHEA:27642"/>
        <dbReference type="ChEBI" id="CHEBI:16335"/>
        <dbReference type="ChEBI" id="CHEBI:16708"/>
        <dbReference type="ChEBI" id="CHEBI:43474"/>
        <dbReference type="ChEBI" id="CHEBI:57720"/>
        <dbReference type="EC" id="2.4.2.1"/>
    </reaction>
    <physiologicalReaction direction="left-to-right" evidence="10">
        <dbReference type="Rhea" id="RHEA:27643"/>
    </physiologicalReaction>
</comment>
<sequence length="273" mass="29183">MESLSFSLCGVVRFGCEMERMRTVSESRIVACFTTRQGGNLGLHVGDDPQQVLQNREGIARVVGVPLHAWVAGNQVHGSTVTVVTEELIGRGAQTQEDQLPDTDALITNLPGVALSTYAADCVPLLLWDATQGAVGAAHAGWKGTVAKIGAKTVAAMTSEYGCAPRDIIVKIGPSIGKCCYEVDGPVIAAVREAFGAAADSILTPNENGRWQLDLWQANELALLDAGVLPEHILREDHCTSCRVDTYFSYRKEQGKTGRHAGVIALLQEKEGN</sequence>
<comment type="catalytic activity">
    <reaction evidence="1">
        <text>inosine + phosphate = alpha-D-ribose 1-phosphate + hypoxanthine</text>
        <dbReference type="Rhea" id="RHEA:27646"/>
        <dbReference type="ChEBI" id="CHEBI:17368"/>
        <dbReference type="ChEBI" id="CHEBI:17596"/>
        <dbReference type="ChEBI" id="CHEBI:43474"/>
        <dbReference type="ChEBI" id="CHEBI:57720"/>
        <dbReference type="EC" id="2.4.2.1"/>
    </reaction>
    <physiologicalReaction direction="left-to-right" evidence="1">
        <dbReference type="Rhea" id="RHEA:27647"/>
    </physiologicalReaction>
</comment>
<evidence type="ECO:0000256" key="3">
    <source>
        <dbReference type="ARBA" id="ARBA00003215"/>
    </source>
</evidence>
<dbReference type="EMBL" id="CP021434">
    <property type="protein sequence ID" value="ARU62321.1"/>
    <property type="molecule type" value="Genomic_DNA"/>
</dbReference>
<evidence type="ECO:0000256" key="1">
    <source>
        <dbReference type="ARBA" id="ARBA00000553"/>
    </source>
</evidence>
<dbReference type="InterPro" id="IPR038371">
    <property type="entry name" value="Cu_polyphenol_OxRdtase_sf"/>
</dbReference>
<evidence type="ECO:0000256" key="4">
    <source>
        <dbReference type="ARBA" id="ARBA00007353"/>
    </source>
</evidence>
<dbReference type="PANTHER" id="PTHR30616">
    <property type="entry name" value="UNCHARACTERIZED PROTEIN YFIH"/>
    <property type="match status" value="1"/>
</dbReference>
<reference evidence="14" key="1">
    <citation type="submission" date="2017-05" db="EMBL/GenBank/DDBJ databases">
        <authorList>
            <person name="Sung H."/>
        </authorList>
    </citation>
    <scope>NUCLEOTIDE SEQUENCE [LARGE SCALE GENOMIC DNA]</scope>
    <source>
        <strain evidence="14">AR23208</strain>
    </source>
</reference>
<dbReference type="Gene3D" id="3.60.140.10">
    <property type="entry name" value="CNF1/YfiH-like putative cysteine hydrolases"/>
    <property type="match status" value="1"/>
</dbReference>
<keyword evidence="14" id="KW-1185">Reference proteome</keyword>
<dbReference type="GO" id="GO:0017061">
    <property type="term" value="F:S-methyl-5-thioadenosine phosphorylase activity"/>
    <property type="evidence" value="ECO:0007669"/>
    <property type="project" value="UniProtKB-EC"/>
</dbReference>
<dbReference type="CDD" id="cd16833">
    <property type="entry name" value="YfiH"/>
    <property type="match status" value="1"/>
</dbReference>
<evidence type="ECO:0000256" key="6">
    <source>
        <dbReference type="ARBA" id="ARBA00022723"/>
    </source>
</evidence>
<dbReference type="Proteomes" id="UP000195437">
    <property type="component" value="Chromosome"/>
</dbReference>
<evidence type="ECO:0000256" key="8">
    <source>
        <dbReference type="ARBA" id="ARBA00022833"/>
    </source>
</evidence>
<evidence type="ECO:0000256" key="11">
    <source>
        <dbReference type="ARBA" id="ARBA00049893"/>
    </source>
</evidence>
<evidence type="ECO:0000256" key="7">
    <source>
        <dbReference type="ARBA" id="ARBA00022801"/>
    </source>
</evidence>
<dbReference type="GO" id="GO:0005507">
    <property type="term" value="F:copper ion binding"/>
    <property type="evidence" value="ECO:0007669"/>
    <property type="project" value="TreeGrafter"/>
</dbReference>
<dbReference type="AlphaFoldDB" id="A0A1Y0IP46"/>
<evidence type="ECO:0000256" key="5">
    <source>
        <dbReference type="ARBA" id="ARBA00022679"/>
    </source>
</evidence>
<evidence type="ECO:0000256" key="9">
    <source>
        <dbReference type="ARBA" id="ARBA00047989"/>
    </source>
</evidence>
<evidence type="ECO:0000256" key="2">
    <source>
        <dbReference type="ARBA" id="ARBA00001947"/>
    </source>
</evidence>
<gene>
    <name evidence="13" type="ORF">CBW65_15985</name>
</gene>
<keyword evidence="7" id="KW-0378">Hydrolase</keyword>
<protein>
    <recommendedName>
        <fullName evidence="12">Purine nucleoside phosphorylase</fullName>
    </recommendedName>
</protein>
<accession>A0A1Y0IP46</accession>
<evidence type="ECO:0000313" key="13">
    <source>
        <dbReference type="EMBL" id="ARU62321.1"/>
    </source>
</evidence>
<evidence type="ECO:0000256" key="10">
    <source>
        <dbReference type="ARBA" id="ARBA00048968"/>
    </source>
</evidence>